<comment type="caution">
    <text evidence="3">The sequence shown here is derived from an EMBL/GenBank/DDBJ whole genome shotgun (WGS) entry which is preliminary data.</text>
</comment>
<dbReference type="PANTHER" id="PTHR42928:SF5">
    <property type="entry name" value="BLR1237 PROTEIN"/>
    <property type="match status" value="1"/>
</dbReference>
<dbReference type="PIRSF" id="PIRSF017082">
    <property type="entry name" value="YflP"/>
    <property type="match status" value="1"/>
</dbReference>
<gene>
    <name evidence="3" type="ORF">GCM10023165_44580</name>
</gene>
<sequence>MNTRQLLLATFGLLIAATLPAQAQTFPEKPVKVVMPYPAGTGPDAVMRHVGERLAKVWGQQVVVENKPGANGWIGLDTVNRSAADGYTFLLVDQAIMSLHPYLYKKMPLDPAKDFVPVAPMYSTNYFIAVAANSKLKTFADLMAEAKRRGSPLTYGSSGVGGQLHIGGALVEAAAGVPMTHVPNKDVPQMYVDVSEERVDFAFATAATAGPLQKAGKLKYIAFAAPKRHPRYPDVPTVAESGGPADLQVSTWIALFAPTGAPPAVVNKVSADVAKIIATPETQEFLANIGFIAWSGSAKELGDTMKKDSAGYSDFVKKFKLSLD</sequence>
<dbReference type="EMBL" id="BAABGJ010000079">
    <property type="protein sequence ID" value="GAA4353872.1"/>
    <property type="molecule type" value="Genomic_DNA"/>
</dbReference>
<reference evidence="4" key="1">
    <citation type="journal article" date="2019" name="Int. J. Syst. Evol. Microbiol.">
        <title>The Global Catalogue of Microorganisms (GCM) 10K type strain sequencing project: providing services to taxonomists for standard genome sequencing and annotation.</title>
        <authorList>
            <consortium name="The Broad Institute Genomics Platform"/>
            <consortium name="The Broad Institute Genome Sequencing Center for Infectious Disease"/>
            <person name="Wu L."/>
            <person name="Ma J."/>
        </authorList>
    </citation>
    <scope>NUCLEOTIDE SEQUENCE [LARGE SCALE GENOMIC DNA]</scope>
    <source>
        <strain evidence="4">JCM 17804</strain>
    </source>
</reference>
<evidence type="ECO:0000256" key="2">
    <source>
        <dbReference type="SAM" id="SignalP"/>
    </source>
</evidence>
<dbReference type="Gene3D" id="3.40.190.10">
    <property type="entry name" value="Periplasmic binding protein-like II"/>
    <property type="match status" value="1"/>
</dbReference>
<feature type="signal peptide" evidence="2">
    <location>
        <begin position="1"/>
        <end position="23"/>
    </location>
</feature>
<name>A0ABP8I9K0_9BURK</name>
<dbReference type="PANTHER" id="PTHR42928">
    <property type="entry name" value="TRICARBOXYLATE-BINDING PROTEIN"/>
    <property type="match status" value="1"/>
</dbReference>
<dbReference type="Gene3D" id="3.40.190.150">
    <property type="entry name" value="Bordetella uptake gene, domain 1"/>
    <property type="match status" value="1"/>
</dbReference>
<evidence type="ECO:0000313" key="4">
    <source>
        <dbReference type="Proteomes" id="UP001500975"/>
    </source>
</evidence>
<organism evidence="3 4">
    <name type="scientific">Variovorax defluvii</name>
    <dbReference type="NCBI Taxonomy" id="913761"/>
    <lineage>
        <taxon>Bacteria</taxon>
        <taxon>Pseudomonadati</taxon>
        <taxon>Pseudomonadota</taxon>
        <taxon>Betaproteobacteria</taxon>
        <taxon>Burkholderiales</taxon>
        <taxon>Comamonadaceae</taxon>
        <taxon>Variovorax</taxon>
    </lineage>
</organism>
<proteinExistence type="inferred from homology"/>
<dbReference type="Pfam" id="PF03401">
    <property type="entry name" value="TctC"/>
    <property type="match status" value="1"/>
</dbReference>
<dbReference type="CDD" id="cd07012">
    <property type="entry name" value="PBP2_Bug_TTT"/>
    <property type="match status" value="1"/>
</dbReference>
<dbReference type="SUPFAM" id="SSF53850">
    <property type="entry name" value="Periplasmic binding protein-like II"/>
    <property type="match status" value="1"/>
</dbReference>
<keyword evidence="4" id="KW-1185">Reference proteome</keyword>
<evidence type="ECO:0000313" key="3">
    <source>
        <dbReference type="EMBL" id="GAA4353872.1"/>
    </source>
</evidence>
<comment type="similarity">
    <text evidence="1">Belongs to the UPF0065 (bug) family.</text>
</comment>
<dbReference type="InterPro" id="IPR042100">
    <property type="entry name" value="Bug_dom1"/>
</dbReference>
<protein>
    <submittedName>
        <fullName evidence="3">Tripartite tricarboxylate transporter substrate binding protein</fullName>
    </submittedName>
</protein>
<keyword evidence="2" id="KW-0732">Signal</keyword>
<accession>A0ABP8I9K0</accession>
<feature type="chain" id="PRO_5045196783" evidence="2">
    <location>
        <begin position="24"/>
        <end position="324"/>
    </location>
</feature>
<evidence type="ECO:0000256" key="1">
    <source>
        <dbReference type="ARBA" id="ARBA00006987"/>
    </source>
</evidence>
<dbReference type="Proteomes" id="UP001500975">
    <property type="component" value="Unassembled WGS sequence"/>
</dbReference>
<dbReference type="InterPro" id="IPR005064">
    <property type="entry name" value="BUG"/>
</dbReference>